<feature type="transmembrane region" description="Helical" evidence="6">
    <location>
        <begin position="177"/>
        <end position="198"/>
    </location>
</feature>
<feature type="transmembrane region" description="Helical" evidence="6">
    <location>
        <begin position="144"/>
        <end position="165"/>
    </location>
</feature>
<feature type="transmembrane region" description="Helical" evidence="6">
    <location>
        <begin position="110"/>
        <end position="132"/>
    </location>
</feature>
<evidence type="ECO:0000256" key="7">
    <source>
        <dbReference type="SAM" id="SignalP"/>
    </source>
</evidence>
<protein>
    <submittedName>
        <fullName evidence="8">LysE family translocator</fullName>
    </submittedName>
</protein>
<dbReference type="RefSeq" id="WP_244741974.1">
    <property type="nucleotide sequence ID" value="NZ_CP095071.1"/>
</dbReference>
<gene>
    <name evidence="8" type="ORF">MUN87_16900</name>
</gene>
<dbReference type="Pfam" id="PF01810">
    <property type="entry name" value="LysE"/>
    <property type="match status" value="1"/>
</dbReference>
<keyword evidence="7" id="KW-0732">Signal</keyword>
<evidence type="ECO:0000256" key="4">
    <source>
        <dbReference type="ARBA" id="ARBA00022989"/>
    </source>
</evidence>
<reference evidence="8 9" key="1">
    <citation type="submission" date="2022-04" db="EMBL/GenBank/DDBJ databases">
        <title>Gracilibacillus sp. isolated from saltern.</title>
        <authorList>
            <person name="Won M."/>
            <person name="Lee C.-M."/>
            <person name="Woen H.-Y."/>
            <person name="Kwon S.-W."/>
        </authorList>
    </citation>
    <scope>NUCLEOTIDE SEQUENCE [LARGE SCALE GENOMIC DNA]</scope>
    <source>
        <strain evidence="8 9">SSPM10-3</strain>
    </source>
</reference>
<dbReference type="Proteomes" id="UP000831537">
    <property type="component" value="Chromosome"/>
</dbReference>
<feature type="signal peptide" evidence="7">
    <location>
        <begin position="1"/>
        <end position="23"/>
    </location>
</feature>
<feature type="transmembrane region" description="Helical" evidence="6">
    <location>
        <begin position="33"/>
        <end position="59"/>
    </location>
</feature>
<evidence type="ECO:0000256" key="2">
    <source>
        <dbReference type="ARBA" id="ARBA00022475"/>
    </source>
</evidence>
<evidence type="ECO:0000256" key="1">
    <source>
        <dbReference type="ARBA" id="ARBA00004651"/>
    </source>
</evidence>
<proteinExistence type="predicted"/>
<evidence type="ECO:0000256" key="5">
    <source>
        <dbReference type="ARBA" id="ARBA00023136"/>
    </source>
</evidence>
<name>A0ABY4GJ25_9BACI</name>
<evidence type="ECO:0000313" key="8">
    <source>
        <dbReference type="EMBL" id="UOQ84353.1"/>
    </source>
</evidence>
<keyword evidence="9" id="KW-1185">Reference proteome</keyword>
<dbReference type="InterPro" id="IPR001123">
    <property type="entry name" value="LeuE-type"/>
</dbReference>
<dbReference type="EMBL" id="CP095071">
    <property type="protein sequence ID" value="UOQ84353.1"/>
    <property type="molecule type" value="Genomic_DNA"/>
</dbReference>
<dbReference type="PANTHER" id="PTHR30086:SF6">
    <property type="entry name" value="AMINO ACID EFFLUX PROTEIN YCGF-RELATED"/>
    <property type="match status" value="1"/>
</dbReference>
<keyword evidence="4 6" id="KW-1133">Transmembrane helix</keyword>
<keyword evidence="5 6" id="KW-0472">Membrane</keyword>
<dbReference type="PANTHER" id="PTHR30086">
    <property type="entry name" value="ARGININE EXPORTER PROTEIN ARGO"/>
    <property type="match status" value="1"/>
</dbReference>
<accession>A0ABY4GJ25</accession>
<sequence length="205" mass="22686">MTLFLSYILLGVSLAAPIGPVNAAQFNQGIKNGFLHAWILGIGSILAELCFIIAIYFGMVHLLETPFAKTFLWLFGSFVLLYTGIESIMSSHKLDGQAERHSLRKTFTTGFLLSISNPLSILFWLGIYGSVLADTMEKYQTEQIVWYSTAIVIGIMSWDLLMAIVSSGSRRVLPQRTLTLISIVTGLSLIGFGIYFGYQALIVIF</sequence>
<feature type="transmembrane region" description="Helical" evidence="6">
    <location>
        <begin position="71"/>
        <end position="90"/>
    </location>
</feature>
<comment type="subcellular location">
    <subcellularLocation>
        <location evidence="1">Cell membrane</location>
        <topology evidence="1">Multi-pass membrane protein</topology>
    </subcellularLocation>
</comment>
<evidence type="ECO:0000256" key="6">
    <source>
        <dbReference type="SAM" id="Phobius"/>
    </source>
</evidence>
<organism evidence="8 9">
    <name type="scientific">Gracilibacillus salinarum</name>
    <dbReference type="NCBI Taxonomy" id="2932255"/>
    <lineage>
        <taxon>Bacteria</taxon>
        <taxon>Bacillati</taxon>
        <taxon>Bacillota</taxon>
        <taxon>Bacilli</taxon>
        <taxon>Bacillales</taxon>
        <taxon>Bacillaceae</taxon>
        <taxon>Gracilibacillus</taxon>
    </lineage>
</organism>
<keyword evidence="2" id="KW-1003">Cell membrane</keyword>
<evidence type="ECO:0000256" key="3">
    <source>
        <dbReference type="ARBA" id="ARBA00022692"/>
    </source>
</evidence>
<keyword evidence="3 6" id="KW-0812">Transmembrane</keyword>
<evidence type="ECO:0000313" key="9">
    <source>
        <dbReference type="Proteomes" id="UP000831537"/>
    </source>
</evidence>
<feature type="chain" id="PRO_5047468985" evidence="7">
    <location>
        <begin position="24"/>
        <end position="205"/>
    </location>
</feature>